<proteinExistence type="inferred from homology"/>
<evidence type="ECO:0008006" key="7">
    <source>
        <dbReference type="Google" id="ProtNLM"/>
    </source>
</evidence>
<feature type="repeat" description="PPR" evidence="4">
    <location>
        <begin position="320"/>
        <end position="354"/>
    </location>
</feature>
<feature type="repeat" description="PPR" evidence="4">
    <location>
        <begin position="355"/>
        <end position="389"/>
    </location>
</feature>
<feature type="repeat" description="PPR" evidence="4">
    <location>
        <begin position="215"/>
        <end position="249"/>
    </location>
</feature>
<dbReference type="PROSITE" id="PS51375">
    <property type="entry name" value="PPR"/>
    <property type="match status" value="11"/>
</dbReference>
<feature type="repeat" description="PPR" evidence="4">
    <location>
        <begin position="177"/>
        <end position="211"/>
    </location>
</feature>
<comment type="caution">
    <text evidence="5">The sequence shown here is derived from an EMBL/GenBank/DDBJ whole genome shotgun (WGS) entry which is preliminary data.</text>
</comment>
<dbReference type="Pfam" id="PF01535">
    <property type="entry name" value="PPR"/>
    <property type="match status" value="2"/>
</dbReference>
<dbReference type="EMBL" id="BQKI01000093">
    <property type="protein sequence ID" value="GJN37155.1"/>
    <property type="molecule type" value="Genomic_DNA"/>
</dbReference>
<keyword evidence="6" id="KW-1185">Reference proteome</keyword>
<evidence type="ECO:0000256" key="2">
    <source>
        <dbReference type="ARBA" id="ARBA00022737"/>
    </source>
</evidence>
<evidence type="ECO:0000256" key="3">
    <source>
        <dbReference type="ARBA" id="ARBA00022946"/>
    </source>
</evidence>
<evidence type="ECO:0000313" key="6">
    <source>
        <dbReference type="Proteomes" id="UP001054889"/>
    </source>
</evidence>
<dbReference type="PANTHER" id="PTHR47447">
    <property type="entry name" value="OS03G0856100 PROTEIN"/>
    <property type="match status" value="1"/>
</dbReference>
<feature type="repeat" description="PPR" evidence="4">
    <location>
        <begin position="250"/>
        <end position="284"/>
    </location>
</feature>
<feature type="repeat" description="PPR" evidence="4">
    <location>
        <begin position="285"/>
        <end position="319"/>
    </location>
</feature>
<dbReference type="NCBIfam" id="TIGR00756">
    <property type="entry name" value="PPR"/>
    <property type="match status" value="11"/>
</dbReference>
<dbReference type="AlphaFoldDB" id="A0AAV5FRT5"/>
<reference evidence="5" key="2">
    <citation type="submission" date="2021-12" db="EMBL/GenBank/DDBJ databases">
        <title>Resequencing data analysis of finger millet.</title>
        <authorList>
            <person name="Hatakeyama M."/>
            <person name="Aluri S."/>
            <person name="Balachadran M.T."/>
            <person name="Sivarajan S.R."/>
            <person name="Poveda L."/>
            <person name="Shimizu-Inatsugi R."/>
            <person name="Schlapbach R."/>
            <person name="Sreeman S.M."/>
            <person name="Shimizu K.K."/>
        </authorList>
    </citation>
    <scope>NUCLEOTIDE SEQUENCE</scope>
</reference>
<dbReference type="Pfam" id="PF13041">
    <property type="entry name" value="PPR_2"/>
    <property type="match status" value="4"/>
</dbReference>
<dbReference type="Gene3D" id="1.25.40.10">
    <property type="entry name" value="Tetratricopeptide repeat domain"/>
    <property type="match status" value="5"/>
</dbReference>
<dbReference type="PROSITE" id="PS51257">
    <property type="entry name" value="PROKAR_LIPOPROTEIN"/>
    <property type="match status" value="1"/>
</dbReference>
<accession>A0AAV5FRT5</accession>
<dbReference type="Pfam" id="PF12854">
    <property type="entry name" value="PPR_1"/>
    <property type="match status" value="1"/>
</dbReference>
<dbReference type="Proteomes" id="UP001054889">
    <property type="component" value="Unassembled WGS sequence"/>
</dbReference>
<feature type="repeat" description="PPR" evidence="4">
    <location>
        <begin position="106"/>
        <end position="140"/>
    </location>
</feature>
<comment type="similarity">
    <text evidence="1">Belongs to the PPR family. P subfamily.</text>
</comment>
<dbReference type="PANTHER" id="PTHR47447:SF28">
    <property type="entry name" value="PENTACOTRIPEPTIDE-REPEAT REGION OF PRORP DOMAIN-CONTAINING PROTEIN"/>
    <property type="match status" value="1"/>
</dbReference>
<feature type="repeat" description="PPR" evidence="4">
    <location>
        <begin position="460"/>
        <end position="495"/>
    </location>
</feature>
<dbReference type="InterPro" id="IPR002885">
    <property type="entry name" value="PPR_rpt"/>
</dbReference>
<dbReference type="InterPro" id="IPR011990">
    <property type="entry name" value="TPR-like_helical_dom_sf"/>
</dbReference>
<evidence type="ECO:0000256" key="1">
    <source>
        <dbReference type="ARBA" id="ARBA00007626"/>
    </source>
</evidence>
<protein>
    <recommendedName>
        <fullName evidence="7">Pentatricopeptide repeat-containing protein</fullName>
    </recommendedName>
</protein>
<evidence type="ECO:0000256" key="4">
    <source>
        <dbReference type="PROSITE-ProRule" id="PRU00708"/>
    </source>
</evidence>
<reference evidence="5" key="1">
    <citation type="journal article" date="2018" name="DNA Res.">
        <title>Multiple hybrid de novo genome assembly of finger millet, an orphan allotetraploid crop.</title>
        <authorList>
            <person name="Hatakeyama M."/>
            <person name="Aluri S."/>
            <person name="Balachadran M.T."/>
            <person name="Sivarajan S.R."/>
            <person name="Patrignani A."/>
            <person name="Gruter S."/>
            <person name="Poveda L."/>
            <person name="Shimizu-Inatsugi R."/>
            <person name="Baeten J."/>
            <person name="Francoijs K.J."/>
            <person name="Nataraja K.N."/>
            <person name="Reddy Y.A.N."/>
            <person name="Phadnis S."/>
            <person name="Ravikumar R.L."/>
            <person name="Schlapbach R."/>
            <person name="Sreeman S.M."/>
            <person name="Shimizu K.K."/>
        </authorList>
    </citation>
    <scope>NUCLEOTIDE SEQUENCE</scope>
</reference>
<feature type="repeat" description="PPR" evidence="4">
    <location>
        <begin position="141"/>
        <end position="176"/>
    </location>
</feature>
<name>A0AAV5FRT5_ELECO</name>
<feature type="repeat" description="PPR" evidence="4">
    <location>
        <begin position="390"/>
        <end position="424"/>
    </location>
</feature>
<evidence type="ECO:0000313" key="5">
    <source>
        <dbReference type="EMBL" id="GJN37155.1"/>
    </source>
</evidence>
<keyword evidence="2" id="KW-0677">Repeat</keyword>
<sequence>MPSRARLSSVSTVAAGCSTASAPRVTQAALRAAADRARSGTLDPEDAHHLFDELLLRNTPVPERALNGFLAALARAPPTSACSDGPSLAVAIFNRLSRFGEVAPPTLCTYNILIDCCSRARRPDLGLSYFGRLLRTGLGVDVITFTGLLKCLRDAQRTEEALDVLLHRMPELGCVPNAISYSLVLKSFCNDRRSERALELLQMMAANGRTDSSRNVFAYTIVINGFFMEGEVAKACDLFHEMVQQGISPNVVTYNLIIDKLCKAKAMDKAEVVLQQMVHRGVQPDEVTYNSLVHGYSTLGQWKEASRVFKEMTSRGVQPDIFTWNSFMASLCKHGRSKEARDIFDSMAKKGQRPDIVSYSILLQAYATDGCLVDITDLFDLMIVEGIVLDCYVFNILINAYAKREMMAEAMHVLKEMTRQGVKPNAFSYVTVIAAFCSKGRMDDAMQIFNQMIDHGVPPDKAAYGCLIRSFCIHGSFVKAKELVSEMMKEVGMMKEAMNVFDAMVSAGIEPDVVSYSTLIDGYSRRIEEAQDLFVSISANSLVPSVGLTT</sequence>
<keyword evidence="3" id="KW-0809">Transit peptide</keyword>
<organism evidence="5 6">
    <name type="scientific">Eleusine coracana subsp. coracana</name>
    <dbReference type="NCBI Taxonomy" id="191504"/>
    <lineage>
        <taxon>Eukaryota</taxon>
        <taxon>Viridiplantae</taxon>
        <taxon>Streptophyta</taxon>
        <taxon>Embryophyta</taxon>
        <taxon>Tracheophyta</taxon>
        <taxon>Spermatophyta</taxon>
        <taxon>Magnoliopsida</taxon>
        <taxon>Liliopsida</taxon>
        <taxon>Poales</taxon>
        <taxon>Poaceae</taxon>
        <taxon>PACMAD clade</taxon>
        <taxon>Chloridoideae</taxon>
        <taxon>Cynodonteae</taxon>
        <taxon>Eleusininae</taxon>
        <taxon>Eleusine</taxon>
    </lineage>
</organism>
<gene>
    <name evidence="5" type="primary">gb26081</name>
    <name evidence="5" type="ORF">PR202_gb26081</name>
</gene>
<feature type="repeat" description="PPR" evidence="4">
    <location>
        <begin position="425"/>
        <end position="459"/>
    </location>
</feature>
<dbReference type="SUPFAM" id="SSF48452">
    <property type="entry name" value="TPR-like"/>
    <property type="match status" value="1"/>
</dbReference>